<dbReference type="Gene3D" id="3.40.630.30">
    <property type="match status" value="1"/>
</dbReference>
<gene>
    <name evidence="4" type="ORF">EV700_1762</name>
</gene>
<dbReference type="PANTHER" id="PTHR10545">
    <property type="entry name" value="DIAMINE N-ACETYLTRANSFERASE"/>
    <property type="match status" value="1"/>
</dbReference>
<keyword evidence="2" id="KW-0012">Acyltransferase</keyword>
<evidence type="ECO:0000256" key="1">
    <source>
        <dbReference type="ARBA" id="ARBA00022679"/>
    </source>
</evidence>
<dbReference type="PANTHER" id="PTHR10545:SF42">
    <property type="entry name" value="ACETYLTRANSFERASE"/>
    <property type="match status" value="1"/>
</dbReference>
<dbReference type="Pfam" id="PF00583">
    <property type="entry name" value="Acetyltransf_1"/>
    <property type="match status" value="1"/>
</dbReference>
<keyword evidence="4" id="KW-0687">Ribonucleoprotein</keyword>
<dbReference type="SUPFAM" id="SSF55729">
    <property type="entry name" value="Acyl-CoA N-acyltransferases (Nat)"/>
    <property type="match status" value="1"/>
</dbReference>
<name>A0A4Q7Z3Z3_9GAMM</name>
<dbReference type="InterPro" id="IPR000182">
    <property type="entry name" value="GNAT_dom"/>
</dbReference>
<evidence type="ECO:0000256" key="2">
    <source>
        <dbReference type="ARBA" id="ARBA00023315"/>
    </source>
</evidence>
<dbReference type="AlphaFoldDB" id="A0A4Q7Z3Z3"/>
<protein>
    <submittedName>
        <fullName evidence="4">Ribosomal protein S18 acetylase RimI-like enzyme</fullName>
    </submittedName>
</protein>
<dbReference type="Proteomes" id="UP000292423">
    <property type="component" value="Unassembled WGS sequence"/>
</dbReference>
<comment type="caution">
    <text evidence="4">The sequence shown here is derived from an EMBL/GenBank/DDBJ whole genome shotgun (WGS) entry which is preliminary data.</text>
</comment>
<keyword evidence="1" id="KW-0808">Transferase</keyword>
<dbReference type="EMBL" id="SHKX01000012">
    <property type="protein sequence ID" value="RZU44958.1"/>
    <property type="molecule type" value="Genomic_DNA"/>
</dbReference>
<keyword evidence="5" id="KW-1185">Reference proteome</keyword>
<sequence>MIEAVNAQNLDEVLPLIRQYQEFYQVTNISDEHNRSFFSRFGLDDPFGCLFLYRGDDGTAIGFATAYFCFSSTAAAKVGILNDLFTLPGHRGRGIGKALIVHCHDYVRRHGAIRLQWTTATDNTTAQRLYNALNTAHKPWLIYTYQGENPA</sequence>
<dbReference type="InterPro" id="IPR051016">
    <property type="entry name" value="Diverse_Substrate_AcTransf"/>
</dbReference>
<evidence type="ECO:0000313" key="5">
    <source>
        <dbReference type="Proteomes" id="UP000292423"/>
    </source>
</evidence>
<dbReference type="PROSITE" id="PS51186">
    <property type="entry name" value="GNAT"/>
    <property type="match status" value="1"/>
</dbReference>
<accession>A0A4Q7Z3Z3</accession>
<dbReference type="RefSeq" id="WP_130412840.1">
    <property type="nucleotide sequence ID" value="NZ_SHKX01000012.1"/>
</dbReference>
<reference evidence="4 5" key="1">
    <citation type="submission" date="2019-02" db="EMBL/GenBank/DDBJ databases">
        <title>Genomic Encyclopedia of Type Strains, Phase IV (KMG-IV): sequencing the most valuable type-strain genomes for metagenomic binning, comparative biology and taxonomic classification.</title>
        <authorList>
            <person name="Goeker M."/>
        </authorList>
    </citation>
    <scope>NUCLEOTIDE SEQUENCE [LARGE SCALE GENOMIC DNA]</scope>
    <source>
        <strain evidence="4 5">DSM 105135</strain>
    </source>
</reference>
<dbReference type="CDD" id="cd04301">
    <property type="entry name" value="NAT_SF"/>
    <property type="match status" value="1"/>
</dbReference>
<dbReference type="OrthoDB" id="9792929at2"/>
<organism evidence="4 5">
    <name type="scientific">Fluviicoccus keumensis</name>
    <dbReference type="NCBI Taxonomy" id="1435465"/>
    <lineage>
        <taxon>Bacteria</taxon>
        <taxon>Pseudomonadati</taxon>
        <taxon>Pseudomonadota</taxon>
        <taxon>Gammaproteobacteria</taxon>
        <taxon>Moraxellales</taxon>
        <taxon>Moraxellaceae</taxon>
        <taxon>Fluviicoccus</taxon>
    </lineage>
</organism>
<evidence type="ECO:0000313" key="4">
    <source>
        <dbReference type="EMBL" id="RZU44958.1"/>
    </source>
</evidence>
<dbReference type="InterPro" id="IPR016181">
    <property type="entry name" value="Acyl_CoA_acyltransferase"/>
</dbReference>
<dbReference type="GO" id="GO:0008080">
    <property type="term" value="F:N-acetyltransferase activity"/>
    <property type="evidence" value="ECO:0007669"/>
    <property type="project" value="TreeGrafter"/>
</dbReference>
<evidence type="ECO:0000259" key="3">
    <source>
        <dbReference type="PROSITE" id="PS51186"/>
    </source>
</evidence>
<dbReference type="GO" id="GO:0005840">
    <property type="term" value="C:ribosome"/>
    <property type="evidence" value="ECO:0007669"/>
    <property type="project" value="UniProtKB-KW"/>
</dbReference>
<feature type="domain" description="N-acetyltransferase" evidence="3">
    <location>
        <begin position="1"/>
        <end position="151"/>
    </location>
</feature>
<keyword evidence="4" id="KW-0689">Ribosomal protein</keyword>
<proteinExistence type="predicted"/>